<evidence type="ECO:0000256" key="1">
    <source>
        <dbReference type="SAM" id="Phobius"/>
    </source>
</evidence>
<reference evidence="2" key="1">
    <citation type="submission" date="2018-05" db="EMBL/GenBank/DDBJ databases">
        <authorList>
            <person name="Lanie J.A."/>
            <person name="Ng W.-L."/>
            <person name="Kazmierczak K.M."/>
            <person name="Andrzejewski T.M."/>
            <person name="Davidsen T.M."/>
            <person name="Wayne K.J."/>
            <person name="Tettelin H."/>
            <person name="Glass J.I."/>
            <person name="Rusch D."/>
            <person name="Podicherti R."/>
            <person name="Tsui H.-C.T."/>
            <person name="Winkler M.E."/>
        </authorList>
    </citation>
    <scope>NUCLEOTIDE SEQUENCE</scope>
</reference>
<feature type="transmembrane region" description="Helical" evidence="1">
    <location>
        <begin position="12"/>
        <end position="37"/>
    </location>
</feature>
<keyword evidence="1" id="KW-0812">Transmembrane</keyword>
<dbReference type="EMBL" id="UINC01201769">
    <property type="protein sequence ID" value="SVE21255.1"/>
    <property type="molecule type" value="Genomic_DNA"/>
</dbReference>
<accession>A0A383BPL6</accession>
<feature type="non-terminal residue" evidence="2">
    <location>
        <position position="85"/>
    </location>
</feature>
<dbReference type="AlphaFoldDB" id="A0A383BPL6"/>
<gene>
    <name evidence="2" type="ORF">METZ01_LOCUS474109</name>
</gene>
<protein>
    <submittedName>
        <fullName evidence="2">Uncharacterized protein</fullName>
    </submittedName>
</protein>
<name>A0A383BPL6_9ZZZZ</name>
<organism evidence="2">
    <name type="scientific">marine metagenome</name>
    <dbReference type="NCBI Taxonomy" id="408172"/>
    <lineage>
        <taxon>unclassified sequences</taxon>
        <taxon>metagenomes</taxon>
        <taxon>ecological metagenomes</taxon>
    </lineage>
</organism>
<keyword evidence="1" id="KW-0472">Membrane</keyword>
<feature type="transmembrane region" description="Helical" evidence="1">
    <location>
        <begin position="64"/>
        <end position="82"/>
    </location>
</feature>
<sequence length="85" mass="9459">MKLIKGFFRFWYDFIVGDCWEIAAGVAMVLGTFAFLIGTKLWPLLETTAAIDGEVVTTKLHHPSIPLIIAGLLMLLLVGSVYQEF</sequence>
<keyword evidence="1" id="KW-1133">Transmembrane helix</keyword>
<proteinExistence type="predicted"/>
<evidence type="ECO:0000313" key="2">
    <source>
        <dbReference type="EMBL" id="SVE21255.1"/>
    </source>
</evidence>